<dbReference type="Pfam" id="PF00534">
    <property type="entry name" value="Glycos_transf_1"/>
    <property type="match status" value="1"/>
</dbReference>
<dbReference type="Gene3D" id="3.40.50.2000">
    <property type="entry name" value="Glycogen Phosphorylase B"/>
    <property type="match status" value="2"/>
</dbReference>
<dbReference type="GO" id="GO:0016758">
    <property type="term" value="F:hexosyltransferase activity"/>
    <property type="evidence" value="ECO:0007669"/>
    <property type="project" value="TreeGrafter"/>
</dbReference>
<reference evidence="3 4" key="2">
    <citation type="submission" date="2017-09" db="EMBL/GenBank/DDBJ databases">
        <title>Bacillus patelloidae sp. nov., isolated from the intestinal tract of a marine limpet.</title>
        <authorList>
            <person name="Liu R."/>
            <person name="Dong C."/>
            <person name="Shao Z."/>
        </authorList>
    </citation>
    <scope>NUCLEOTIDE SEQUENCE [LARGE SCALE GENOMIC DNA]</scope>
    <source>
        <strain evidence="3 4">SA5d-4</strain>
    </source>
</reference>
<feature type="domain" description="Glycosyltransferase subfamily 4-like N-terminal" evidence="2">
    <location>
        <begin position="20"/>
        <end position="197"/>
    </location>
</feature>
<dbReference type="PANTHER" id="PTHR45947:SF3">
    <property type="entry name" value="SULFOQUINOVOSYL TRANSFERASE SQD2"/>
    <property type="match status" value="1"/>
</dbReference>
<name>A0A263BRT1_9BACI</name>
<dbReference type="InterPro" id="IPR050194">
    <property type="entry name" value="Glycosyltransferase_grp1"/>
</dbReference>
<dbReference type="Proteomes" id="UP000217083">
    <property type="component" value="Unassembled WGS sequence"/>
</dbReference>
<reference evidence="4" key="1">
    <citation type="submission" date="2017-08" db="EMBL/GenBank/DDBJ databases">
        <authorList>
            <person name="Huang Z."/>
        </authorList>
    </citation>
    <scope>NUCLEOTIDE SEQUENCE [LARGE SCALE GENOMIC DNA]</scope>
    <source>
        <strain evidence="4">SA5d-4</strain>
    </source>
</reference>
<keyword evidence="4" id="KW-1185">Reference proteome</keyword>
<dbReference type="Pfam" id="PF13439">
    <property type="entry name" value="Glyco_transf_4"/>
    <property type="match status" value="1"/>
</dbReference>
<proteinExistence type="predicted"/>
<protein>
    <submittedName>
        <fullName evidence="3">Glycosyltransferase WbuB</fullName>
    </submittedName>
</protein>
<evidence type="ECO:0000259" key="2">
    <source>
        <dbReference type="Pfam" id="PF13439"/>
    </source>
</evidence>
<dbReference type="InterPro" id="IPR028098">
    <property type="entry name" value="Glyco_trans_4-like_N"/>
</dbReference>
<comment type="caution">
    <text evidence="3">The sequence shown here is derived from an EMBL/GenBank/DDBJ whole genome shotgun (WGS) entry which is preliminary data.</text>
</comment>
<accession>A0A263BRT1</accession>
<dbReference type="RefSeq" id="WP_094925337.1">
    <property type="nucleotide sequence ID" value="NZ_NPIA01000006.1"/>
</dbReference>
<dbReference type="AlphaFoldDB" id="A0A263BRT1"/>
<dbReference type="SUPFAM" id="SSF53756">
    <property type="entry name" value="UDP-Glycosyltransferase/glycogen phosphorylase"/>
    <property type="match status" value="1"/>
</dbReference>
<sequence length="403" mass="46245">MQKHILVISQYFYPEQFRINDICTEWVNKGYKVTVITGIPNYPQGKFYDGYGFFKKRKEVYNGVNIIRIPLIPRGNNSIMLALNYFSFVVSGLLWKTFSKIKADYVFIFEVSPMTQALPGVWYSKRRNIPCYIYVQDLWPENVEIVTGIKNGYVIGSIGKMVDYIYKNCNRIFTTSESFVEAIVNRGVKKSKVEYWPQYAESFYRPLEAMEMESIPNDDRFNIIFTGNIGNAQGLDILPKVANILKGEGYGNKVRFNIVGDGRYKETLLNVIKEMDLNAMFNFIERQPAEAIPNFISSSDAAFLSFTDNDLFNMTIPAKLQSYLACGKPILASAGGETKKIIASSRSGYCTYTGDDEELAKSIIKMMNLEEGERKVMGENARIYYEQNFDKDRLLVKMDQNFQ</sequence>
<dbReference type="CDD" id="cd03794">
    <property type="entry name" value="GT4_WbuB-like"/>
    <property type="match status" value="1"/>
</dbReference>
<organism evidence="3 4">
    <name type="scientific">Lottiidibacillus patelloidae</name>
    <dbReference type="NCBI Taxonomy" id="2670334"/>
    <lineage>
        <taxon>Bacteria</taxon>
        <taxon>Bacillati</taxon>
        <taxon>Bacillota</taxon>
        <taxon>Bacilli</taxon>
        <taxon>Bacillales</taxon>
        <taxon>Bacillaceae</taxon>
        <taxon>Lottiidibacillus</taxon>
    </lineage>
</organism>
<dbReference type="PANTHER" id="PTHR45947">
    <property type="entry name" value="SULFOQUINOVOSYL TRANSFERASE SQD2"/>
    <property type="match status" value="1"/>
</dbReference>
<dbReference type="InterPro" id="IPR001296">
    <property type="entry name" value="Glyco_trans_1"/>
</dbReference>
<evidence type="ECO:0000259" key="1">
    <source>
        <dbReference type="Pfam" id="PF00534"/>
    </source>
</evidence>
<evidence type="ECO:0000313" key="4">
    <source>
        <dbReference type="Proteomes" id="UP000217083"/>
    </source>
</evidence>
<evidence type="ECO:0000313" key="3">
    <source>
        <dbReference type="EMBL" id="OZM56404.1"/>
    </source>
</evidence>
<feature type="domain" description="Glycosyl transferase family 1" evidence="1">
    <location>
        <begin position="216"/>
        <end position="382"/>
    </location>
</feature>
<keyword evidence="3" id="KW-0808">Transferase</keyword>
<dbReference type="EMBL" id="NPIA01000006">
    <property type="protein sequence ID" value="OZM56404.1"/>
    <property type="molecule type" value="Genomic_DNA"/>
</dbReference>
<gene>
    <name evidence="3" type="ORF">CIB95_11560</name>
</gene>